<comment type="caution">
    <text evidence="1">The sequence shown here is derived from an EMBL/GenBank/DDBJ whole genome shotgun (WGS) entry which is preliminary data.</text>
</comment>
<dbReference type="PANTHER" id="PTHR34129">
    <property type="entry name" value="BLR1139 PROTEIN"/>
    <property type="match status" value="1"/>
</dbReference>
<evidence type="ECO:0000313" key="2">
    <source>
        <dbReference type="Proteomes" id="UP000235778"/>
    </source>
</evidence>
<evidence type="ECO:0008006" key="3">
    <source>
        <dbReference type="Google" id="ProtNLM"/>
    </source>
</evidence>
<dbReference type="Gene3D" id="3.20.170.20">
    <property type="entry name" value="Protein of unknown function DUF952"/>
    <property type="match status" value="1"/>
</dbReference>
<proteinExistence type="predicted"/>
<dbReference type="RefSeq" id="WP_102265905.1">
    <property type="nucleotide sequence ID" value="NZ_MCSH01000003.1"/>
</dbReference>
<dbReference type="EMBL" id="MCSI01000006">
    <property type="protein sequence ID" value="PME74982.1"/>
    <property type="molecule type" value="Genomic_DNA"/>
</dbReference>
<name>A0A2N7C755_9VIBR</name>
<dbReference type="SUPFAM" id="SSF56399">
    <property type="entry name" value="ADP-ribosylation"/>
    <property type="match status" value="1"/>
</dbReference>
<gene>
    <name evidence="1" type="ORF">BCV30_20880</name>
</gene>
<organism evidence="1 2">
    <name type="scientific">Vibrio lentus</name>
    <dbReference type="NCBI Taxonomy" id="136468"/>
    <lineage>
        <taxon>Bacteria</taxon>
        <taxon>Pseudomonadati</taxon>
        <taxon>Pseudomonadota</taxon>
        <taxon>Gammaproteobacteria</taxon>
        <taxon>Vibrionales</taxon>
        <taxon>Vibrionaceae</taxon>
        <taxon>Vibrio</taxon>
    </lineage>
</organism>
<dbReference type="Proteomes" id="UP000235778">
    <property type="component" value="Unassembled WGS sequence"/>
</dbReference>
<evidence type="ECO:0000313" key="1">
    <source>
        <dbReference type="EMBL" id="PME74982.1"/>
    </source>
</evidence>
<dbReference type="Pfam" id="PF06108">
    <property type="entry name" value="DUF952"/>
    <property type="match status" value="1"/>
</dbReference>
<dbReference type="PANTHER" id="PTHR34129:SF1">
    <property type="entry name" value="DUF952 DOMAIN-CONTAINING PROTEIN"/>
    <property type="match status" value="1"/>
</dbReference>
<reference evidence="2" key="1">
    <citation type="submission" date="2016-07" db="EMBL/GenBank/DDBJ databases">
        <title>Nontailed viruses are major unrecognized killers of bacteria in the ocean.</title>
        <authorList>
            <person name="Kauffman K."/>
            <person name="Hussain F."/>
            <person name="Yang J."/>
            <person name="Arevalo P."/>
            <person name="Brown J."/>
            <person name="Cutler M."/>
            <person name="Kelly L."/>
            <person name="Polz M.F."/>
        </authorList>
    </citation>
    <scope>NUCLEOTIDE SEQUENCE [LARGE SCALE GENOMIC DNA]</scope>
    <source>
        <strain evidence="2">10N.286.55.C1</strain>
    </source>
</reference>
<dbReference type="AlphaFoldDB" id="A0A2N7C755"/>
<accession>A0A2N7C755</accession>
<dbReference type="InterPro" id="IPR009297">
    <property type="entry name" value="DUF952"/>
</dbReference>
<sequence length="112" mass="12584">MLYHLLTESDYKEYQSAETYEPASLKDEGFIHLAYEEQLQKIVDCFFVGVAQAYLLEIDKSAIAKDLRDEPPVGTEDDGALYPHLYSPLSKQAVIRTIKLVADSSGTLKVNL</sequence>
<protein>
    <recommendedName>
        <fullName evidence="3">DUF952 domain-containing protein</fullName>
    </recommendedName>
</protein>